<dbReference type="GO" id="GO:0005886">
    <property type="term" value="C:plasma membrane"/>
    <property type="evidence" value="ECO:0007669"/>
    <property type="project" value="TreeGrafter"/>
</dbReference>
<keyword evidence="4" id="KW-0732">Signal</keyword>
<feature type="transmembrane region" description="Helical" evidence="8">
    <location>
        <begin position="61"/>
        <end position="82"/>
    </location>
</feature>
<organism evidence="10 11">
    <name type="scientific">Geodia barretti</name>
    <name type="common">Barrett's horny sponge</name>
    <dbReference type="NCBI Taxonomy" id="519541"/>
    <lineage>
        <taxon>Eukaryota</taxon>
        <taxon>Metazoa</taxon>
        <taxon>Porifera</taxon>
        <taxon>Demospongiae</taxon>
        <taxon>Heteroscleromorpha</taxon>
        <taxon>Tetractinellida</taxon>
        <taxon>Astrophorina</taxon>
        <taxon>Geodiidae</taxon>
        <taxon>Geodia</taxon>
    </lineage>
</organism>
<evidence type="ECO:0000256" key="1">
    <source>
        <dbReference type="ARBA" id="ARBA00010342"/>
    </source>
</evidence>
<evidence type="ECO:0000313" key="10">
    <source>
        <dbReference type="EMBL" id="CAI8038500.1"/>
    </source>
</evidence>
<sequence length="143" mass="15608">MCPVCPGESIDQSQHPRAKAMRGVVDEKLGEGLMNDEIRDFFVERYGQSVLLEPRREGLNWLVWVVPPVGILAAALALYFVLRLAVRSSPRTEGTSDHAAVLTAAERDVYFQRIEAALASDSEGERPSRTTAETPDPGEAVAG</sequence>
<comment type="similarity">
    <text evidence="1">Belongs to the CcmH/CycL/Ccl2/NrfF family.</text>
</comment>
<keyword evidence="3" id="KW-0479">Metal-binding</keyword>
<feature type="domain" description="CcmH/CycL/Ccl2/NrfF N-terminal" evidence="9">
    <location>
        <begin position="1"/>
        <end position="93"/>
    </location>
</feature>
<keyword evidence="5" id="KW-0201">Cytochrome c-type biogenesis</keyword>
<evidence type="ECO:0000256" key="4">
    <source>
        <dbReference type="ARBA" id="ARBA00022729"/>
    </source>
</evidence>
<evidence type="ECO:0000256" key="6">
    <source>
        <dbReference type="ARBA" id="ARBA00023004"/>
    </source>
</evidence>
<dbReference type="GO" id="GO:0017004">
    <property type="term" value="P:cytochrome complex assembly"/>
    <property type="evidence" value="ECO:0007669"/>
    <property type="project" value="UniProtKB-KW"/>
</dbReference>
<evidence type="ECO:0000256" key="5">
    <source>
        <dbReference type="ARBA" id="ARBA00022748"/>
    </source>
</evidence>
<accession>A0AA35X565</accession>
<proteinExistence type="inferred from homology"/>
<evidence type="ECO:0000256" key="3">
    <source>
        <dbReference type="ARBA" id="ARBA00022723"/>
    </source>
</evidence>
<protein>
    <submittedName>
        <fullName evidence="10">Cytochrome c-type biogenesis protein Ccl2</fullName>
    </submittedName>
</protein>
<dbReference type="Gene3D" id="1.10.8.640">
    <property type="entry name" value="Cytochrome C biogenesis protein"/>
    <property type="match status" value="1"/>
</dbReference>
<evidence type="ECO:0000313" key="11">
    <source>
        <dbReference type="Proteomes" id="UP001174909"/>
    </source>
</evidence>
<dbReference type="InterPro" id="IPR038297">
    <property type="entry name" value="CcmH/CycL/NrfF/Ccl2_sf"/>
</dbReference>
<keyword evidence="6" id="KW-0408">Iron</keyword>
<keyword evidence="8" id="KW-0472">Membrane</keyword>
<evidence type="ECO:0000259" key="9">
    <source>
        <dbReference type="Pfam" id="PF03918"/>
    </source>
</evidence>
<dbReference type="PANTHER" id="PTHR47870:SF1">
    <property type="entry name" value="CYTOCHROME C-TYPE BIOGENESIS PROTEIN CCMH"/>
    <property type="match status" value="1"/>
</dbReference>
<dbReference type="Proteomes" id="UP001174909">
    <property type="component" value="Unassembled WGS sequence"/>
</dbReference>
<gene>
    <name evidence="10" type="ORF">GBAR_LOCUS21461</name>
</gene>
<dbReference type="GO" id="GO:0046872">
    <property type="term" value="F:metal ion binding"/>
    <property type="evidence" value="ECO:0007669"/>
    <property type="project" value="UniProtKB-KW"/>
</dbReference>
<dbReference type="AlphaFoldDB" id="A0AA35X565"/>
<keyword evidence="8" id="KW-0812">Transmembrane</keyword>
<dbReference type="InterPro" id="IPR005616">
    <property type="entry name" value="CcmH/CycL/Ccl2/NrfF_N"/>
</dbReference>
<dbReference type="InterPro" id="IPR051263">
    <property type="entry name" value="C-type_cytochrome_biogenesis"/>
</dbReference>
<name>A0AA35X565_GEOBA</name>
<evidence type="ECO:0000256" key="7">
    <source>
        <dbReference type="SAM" id="MobiDB-lite"/>
    </source>
</evidence>
<evidence type="ECO:0000256" key="8">
    <source>
        <dbReference type="SAM" id="Phobius"/>
    </source>
</evidence>
<keyword evidence="2" id="KW-0349">Heme</keyword>
<evidence type="ECO:0000256" key="2">
    <source>
        <dbReference type="ARBA" id="ARBA00022617"/>
    </source>
</evidence>
<keyword evidence="8" id="KW-1133">Transmembrane helix</keyword>
<comment type="caution">
    <text evidence="10">The sequence shown here is derived from an EMBL/GenBank/DDBJ whole genome shotgun (WGS) entry which is preliminary data.</text>
</comment>
<dbReference type="EMBL" id="CASHTH010002995">
    <property type="protein sequence ID" value="CAI8038500.1"/>
    <property type="molecule type" value="Genomic_DNA"/>
</dbReference>
<dbReference type="PANTHER" id="PTHR47870">
    <property type="entry name" value="CYTOCHROME C-TYPE BIOGENESIS PROTEIN CCMH"/>
    <property type="match status" value="1"/>
</dbReference>
<keyword evidence="11" id="KW-1185">Reference proteome</keyword>
<dbReference type="Pfam" id="PF03918">
    <property type="entry name" value="CcmH"/>
    <property type="match status" value="1"/>
</dbReference>
<dbReference type="CDD" id="cd16378">
    <property type="entry name" value="CcmH_N"/>
    <property type="match status" value="1"/>
</dbReference>
<reference evidence="10" key="1">
    <citation type="submission" date="2023-03" db="EMBL/GenBank/DDBJ databases">
        <authorList>
            <person name="Steffen K."/>
            <person name="Cardenas P."/>
        </authorList>
    </citation>
    <scope>NUCLEOTIDE SEQUENCE</scope>
</reference>
<feature type="region of interest" description="Disordered" evidence="7">
    <location>
        <begin position="117"/>
        <end position="143"/>
    </location>
</feature>